<evidence type="ECO:0000313" key="2">
    <source>
        <dbReference type="EMBL" id="CAL0303105.1"/>
    </source>
</evidence>
<dbReference type="Proteomes" id="UP001497480">
    <property type="component" value="Unassembled WGS sequence"/>
</dbReference>
<accession>A0AAV1W1E6</accession>
<keyword evidence="3" id="KW-1185">Reference proteome</keyword>
<sequence length="191" mass="21494">MAYQHHTRQQKGIKIWKIVSTYRNNGEDCSYSSRFDNRLINMPLNAKKKAVTSHNKVEALRQATDISDLAIARSMDAENALSKQKSEMQGKKKACPRQRKPKPSLDRVGVMNPGPQTRAFSHSQVNPEHHKCNQSAEILIGLLNADRRDLDPQDFRSRVRSAGECRTVWIASLFPIGFDQNQGGILAGARV</sequence>
<reference evidence="2 3" key="1">
    <citation type="submission" date="2024-03" db="EMBL/GenBank/DDBJ databases">
        <authorList>
            <person name="Martinez-Hernandez J."/>
        </authorList>
    </citation>
    <scope>NUCLEOTIDE SEQUENCE [LARGE SCALE GENOMIC DNA]</scope>
</reference>
<dbReference type="AlphaFoldDB" id="A0AAV1W1E6"/>
<dbReference type="EMBL" id="CAXHTB010000003">
    <property type="protein sequence ID" value="CAL0303105.1"/>
    <property type="molecule type" value="Genomic_DNA"/>
</dbReference>
<gene>
    <name evidence="2" type="ORF">LLUT_LOCUS4165</name>
</gene>
<evidence type="ECO:0000256" key="1">
    <source>
        <dbReference type="SAM" id="MobiDB-lite"/>
    </source>
</evidence>
<comment type="caution">
    <text evidence="2">The sequence shown here is derived from an EMBL/GenBank/DDBJ whole genome shotgun (WGS) entry which is preliminary data.</text>
</comment>
<feature type="compositionally biased region" description="Basic residues" evidence="1">
    <location>
        <begin position="91"/>
        <end position="102"/>
    </location>
</feature>
<proteinExistence type="predicted"/>
<evidence type="ECO:0000313" key="3">
    <source>
        <dbReference type="Proteomes" id="UP001497480"/>
    </source>
</evidence>
<feature type="region of interest" description="Disordered" evidence="1">
    <location>
        <begin position="82"/>
        <end position="112"/>
    </location>
</feature>
<organism evidence="2 3">
    <name type="scientific">Lupinus luteus</name>
    <name type="common">European yellow lupine</name>
    <dbReference type="NCBI Taxonomy" id="3873"/>
    <lineage>
        <taxon>Eukaryota</taxon>
        <taxon>Viridiplantae</taxon>
        <taxon>Streptophyta</taxon>
        <taxon>Embryophyta</taxon>
        <taxon>Tracheophyta</taxon>
        <taxon>Spermatophyta</taxon>
        <taxon>Magnoliopsida</taxon>
        <taxon>eudicotyledons</taxon>
        <taxon>Gunneridae</taxon>
        <taxon>Pentapetalae</taxon>
        <taxon>rosids</taxon>
        <taxon>fabids</taxon>
        <taxon>Fabales</taxon>
        <taxon>Fabaceae</taxon>
        <taxon>Papilionoideae</taxon>
        <taxon>50 kb inversion clade</taxon>
        <taxon>genistoids sensu lato</taxon>
        <taxon>core genistoids</taxon>
        <taxon>Genisteae</taxon>
        <taxon>Lupinus</taxon>
    </lineage>
</organism>
<name>A0AAV1W1E6_LUPLU</name>
<protein>
    <submittedName>
        <fullName evidence="2">Uncharacterized protein</fullName>
    </submittedName>
</protein>